<comment type="caution">
    <text evidence="1">The sequence shown here is derived from an EMBL/GenBank/DDBJ whole genome shotgun (WGS) entry which is preliminary data.</text>
</comment>
<name>A0ACB8TKJ7_9AGAM</name>
<evidence type="ECO:0000313" key="2">
    <source>
        <dbReference type="Proteomes" id="UP000814140"/>
    </source>
</evidence>
<reference evidence="1" key="1">
    <citation type="submission" date="2021-03" db="EMBL/GenBank/DDBJ databases">
        <authorList>
            <consortium name="DOE Joint Genome Institute"/>
            <person name="Ahrendt S."/>
            <person name="Looney B.P."/>
            <person name="Miyauchi S."/>
            <person name="Morin E."/>
            <person name="Drula E."/>
            <person name="Courty P.E."/>
            <person name="Chicoki N."/>
            <person name="Fauchery L."/>
            <person name="Kohler A."/>
            <person name="Kuo A."/>
            <person name="Labutti K."/>
            <person name="Pangilinan J."/>
            <person name="Lipzen A."/>
            <person name="Riley R."/>
            <person name="Andreopoulos W."/>
            <person name="He G."/>
            <person name="Johnson J."/>
            <person name="Barry K.W."/>
            <person name="Grigoriev I.V."/>
            <person name="Nagy L."/>
            <person name="Hibbett D."/>
            <person name="Henrissat B."/>
            <person name="Matheny P.B."/>
            <person name="Labbe J."/>
            <person name="Martin F."/>
        </authorList>
    </citation>
    <scope>NUCLEOTIDE SEQUENCE</scope>
    <source>
        <strain evidence="1">HHB10654</strain>
    </source>
</reference>
<protein>
    <submittedName>
        <fullName evidence="1">Uncharacterized protein</fullName>
    </submittedName>
</protein>
<evidence type="ECO:0000313" key="1">
    <source>
        <dbReference type="EMBL" id="KAI0068918.1"/>
    </source>
</evidence>
<keyword evidence="2" id="KW-1185">Reference proteome</keyword>
<sequence>MDFTPTNHLVGGPDEERGHDGDSTSGRPSYGSELPQPMQAPGQTYGSAVYSYYDAPTPRQQQFGYPAPPRTPRSLYEPPRSVYEPSMSVYEPSMMQTQQVPASVPASLLPGRPPAAYTPAPPQPVSFPAEGQVQVVRKVSMSRATASTVVRNGSGRKTAETTPELPITEPTEPQIAEPAQPQTAEPAQPQTAEPAQPKAAERKSVRPASSASLYEEEDAYGGVLRVVNE</sequence>
<dbReference type="EMBL" id="MU277187">
    <property type="protein sequence ID" value="KAI0068918.1"/>
    <property type="molecule type" value="Genomic_DNA"/>
</dbReference>
<organism evidence="1 2">
    <name type="scientific">Artomyces pyxidatus</name>
    <dbReference type="NCBI Taxonomy" id="48021"/>
    <lineage>
        <taxon>Eukaryota</taxon>
        <taxon>Fungi</taxon>
        <taxon>Dikarya</taxon>
        <taxon>Basidiomycota</taxon>
        <taxon>Agaricomycotina</taxon>
        <taxon>Agaricomycetes</taxon>
        <taxon>Russulales</taxon>
        <taxon>Auriscalpiaceae</taxon>
        <taxon>Artomyces</taxon>
    </lineage>
</organism>
<reference evidence="1" key="2">
    <citation type="journal article" date="2022" name="New Phytol.">
        <title>Evolutionary transition to the ectomycorrhizal habit in the genomes of a hyperdiverse lineage of mushroom-forming fungi.</title>
        <authorList>
            <person name="Looney B."/>
            <person name="Miyauchi S."/>
            <person name="Morin E."/>
            <person name="Drula E."/>
            <person name="Courty P.E."/>
            <person name="Kohler A."/>
            <person name="Kuo A."/>
            <person name="LaButti K."/>
            <person name="Pangilinan J."/>
            <person name="Lipzen A."/>
            <person name="Riley R."/>
            <person name="Andreopoulos W."/>
            <person name="He G."/>
            <person name="Johnson J."/>
            <person name="Nolan M."/>
            <person name="Tritt A."/>
            <person name="Barry K.W."/>
            <person name="Grigoriev I.V."/>
            <person name="Nagy L.G."/>
            <person name="Hibbett D."/>
            <person name="Henrissat B."/>
            <person name="Matheny P.B."/>
            <person name="Labbe J."/>
            <person name="Martin F.M."/>
        </authorList>
    </citation>
    <scope>NUCLEOTIDE SEQUENCE</scope>
    <source>
        <strain evidence="1">HHB10654</strain>
    </source>
</reference>
<dbReference type="Proteomes" id="UP000814140">
    <property type="component" value="Unassembled WGS sequence"/>
</dbReference>
<gene>
    <name evidence="1" type="ORF">BV25DRAFT_64040</name>
</gene>
<proteinExistence type="predicted"/>
<accession>A0ACB8TKJ7</accession>